<dbReference type="STRING" id="930991.A0A0D0DJE2"/>
<dbReference type="EMBL" id="KN826650">
    <property type="protein sequence ID" value="KIK78255.1"/>
    <property type="molecule type" value="Genomic_DNA"/>
</dbReference>
<dbReference type="Proteomes" id="UP000054538">
    <property type="component" value="Unassembled WGS sequence"/>
</dbReference>
<reference evidence="2 3" key="1">
    <citation type="submission" date="2014-04" db="EMBL/GenBank/DDBJ databases">
        <authorList>
            <consortium name="DOE Joint Genome Institute"/>
            <person name="Kuo A."/>
            <person name="Kohler A."/>
            <person name="Jargeat P."/>
            <person name="Nagy L.G."/>
            <person name="Floudas D."/>
            <person name="Copeland A."/>
            <person name="Barry K.W."/>
            <person name="Cichocki N."/>
            <person name="Veneault-Fourrey C."/>
            <person name="LaButti K."/>
            <person name="Lindquist E.A."/>
            <person name="Lipzen A."/>
            <person name="Lundell T."/>
            <person name="Morin E."/>
            <person name="Murat C."/>
            <person name="Sun H."/>
            <person name="Tunlid A."/>
            <person name="Henrissat B."/>
            <person name="Grigoriev I.V."/>
            <person name="Hibbett D.S."/>
            <person name="Martin F."/>
            <person name="Nordberg H.P."/>
            <person name="Cantor M.N."/>
            <person name="Hua S.X."/>
        </authorList>
    </citation>
    <scope>NUCLEOTIDE SEQUENCE [LARGE SCALE GENOMIC DNA]</scope>
    <source>
        <strain evidence="2 3">Ve08.2h10</strain>
    </source>
</reference>
<protein>
    <submittedName>
        <fullName evidence="2">Uncharacterized protein</fullName>
    </submittedName>
</protein>
<gene>
    <name evidence="2" type="ORF">PAXRUDRAFT_164450</name>
</gene>
<dbReference type="OrthoDB" id="2665273at2759"/>
<evidence type="ECO:0000256" key="1">
    <source>
        <dbReference type="SAM" id="MobiDB-lite"/>
    </source>
</evidence>
<accession>A0A0D0DJE2</accession>
<reference evidence="3" key="2">
    <citation type="submission" date="2015-01" db="EMBL/GenBank/DDBJ databases">
        <title>Evolutionary Origins and Diversification of the Mycorrhizal Mutualists.</title>
        <authorList>
            <consortium name="DOE Joint Genome Institute"/>
            <consortium name="Mycorrhizal Genomics Consortium"/>
            <person name="Kohler A."/>
            <person name="Kuo A."/>
            <person name="Nagy L.G."/>
            <person name="Floudas D."/>
            <person name="Copeland A."/>
            <person name="Barry K.W."/>
            <person name="Cichocki N."/>
            <person name="Veneault-Fourrey C."/>
            <person name="LaButti K."/>
            <person name="Lindquist E.A."/>
            <person name="Lipzen A."/>
            <person name="Lundell T."/>
            <person name="Morin E."/>
            <person name="Murat C."/>
            <person name="Riley R."/>
            <person name="Ohm R."/>
            <person name="Sun H."/>
            <person name="Tunlid A."/>
            <person name="Henrissat B."/>
            <person name="Grigoriev I.V."/>
            <person name="Hibbett D.S."/>
            <person name="Martin F."/>
        </authorList>
    </citation>
    <scope>NUCLEOTIDE SEQUENCE [LARGE SCALE GENOMIC DNA]</scope>
    <source>
        <strain evidence="3">Ve08.2h10</strain>
    </source>
</reference>
<sequence>MCGQISHGKCCTNCVCLGHASIGHFAEECFHDGGRCVGQRETVLAEQVAKHRKSSTATAPPAKSPAQKGPASTNKPGAVHYASNGCAYFIDPDTNEAFLFASDSPTEPMHEFAGLESETLTPAFLRSLPIVNNGGYDALMASLKPAKVSLDWQTHFRSVNFAGLTYKAPNQHQATVVDPSIVPFFLDSSTSVHVSNNEADFYQLCPIPPCGIDGVGSSSIQAVGVGTL</sequence>
<dbReference type="AlphaFoldDB" id="A0A0D0DJE2"/>
<evidence type="ECO:0000313" key="3">
    <source>
        <dbReference type="Proteomes" id="UP000054538"/>
    </source>
</evidence>
<name>A0A0D0DJE2_9AGAM</name>
<feature type="region of interest" description="Disordered" evidence="1">
    <location>
        <begin position="47"/>
        <end position="75"/>
    </location>
</feature>
<dbReference type="HOGENOM" id="CLU_1215131_0_0_1"/>
<keyword evidence="3" id="KW-1185">Reference proteome</keyword>
<proteinExistence type="predicted"/>
<organism evidence="2 3">
    <name type="scientific">Paxillus rubicundulus Ve08.2h10</name>
    <dbReference type="NCBI Taxonomy" id="930991"/>
    <lineage>
        <taxon>Eukaryota</taxon>
        <taxon>Fungi</taxon>
        <taxon>Dikarya</taxon>
        <taxon>Basidiomycota</taxon>
        <taxon>Agaricomycotina</taxon>
        <taxon>Agaricomycetes</taxon>
        <taxon>Agaricomycetidae</taxon>
        <taxon>Boletales</taxon>
        <taxon>Paxilineae</taxon>
        <taxon>Paxillaceae</taxon>
        <taxon>Paxillus</taxon>
    </lineage>
</organism>
<feature type="compositionally biased region" description="Low complexity" evidence="1">
    <location>
        <begin position="55"/>
        <end position="66"/>
    </location>
</feature>
<evidence type="ECO:0000313" key="2">
    <source>
        <dbReference type="EMBL" id="KIK78255.1"/>
    </source>
</evidence>
<dbReference type="InParanoid" id="A0A0D0DJE2"/>